<sequence length="657" mass="74412">MKKKFQNFKLTGPSFNGWMKLLLIGLIFSICTTVLLQFAMYFQTWGRFDQTTNIGQAFQAACRFMERPQAYFSVLVGLILFIFIIVLINHLFIGIATYWVLVIVAFVAEYMKMKARNEPILYSDLSEVTAVGGLTQMVDKKLLFGAIIFILLLVIIVVGLETWISKKRTSKFAESVHGMMFQKMGERLLVLCVSIVLLGTPFLASADNNRALLEHFGYKWQSVNTGDDTMENGPIMTFVSNIATVIMREPSGYSAKSMAKLDQKYEKYAADLNKTRTNNLSGQTVITLLSESLTNPNKVKNLKYTGTDVYKNINQLKKNAVMSGTMLSSGYGGGTANIEYMTLAGFPLNTYAPEMVVPYTQLVPFADKVPTLPGLFDKREVIHPYVGTFYNRCDAYKKMAIQKFYTTDGQTYKYPSSYAGTLGKSGYTADKNSYRYLLKKIAKSSNKNSQFLQLMTMQNHMPYEPGEYGNSKYKVTSPTLSDTAQKQVETYITGVHYTDVATKKLIAELDKMQRPVTMIFYGDHWPGVFTFVDPNKQKERSHETDYFIYQNKAAREQSKQTLNQHERAYASPSDFPALALQATNSKVSPLFALQTKIVNELPAFANYQRGRFVDNDGHQLSTKDLTKKQKTLLHDLKLVQYDLSSGKHYLKDSFTKQ</sequence>
<evidence type="ECO:0000313" key="10">
    <source>
        <dbReference type="Proteomes" id="UP000199268"/>
    </source>
</evidence>
<dbReference type="InterPro" id="IPR017850">
    <property type="entry name" value="Alkaline_phosphatase_core_sf"/>
</dbReference>
<dbReference type="Gene3D" id="3.40.720.10">
    <property type="entry name" value="Alkaline Phosphatase, subunit A"/>
    <property type="match status" value="1"/>
</dbReference>
<keyword evidence="6 7" id="KW-0472">Membrane</keyword>
<evidence type="ECO:0000256" key="6">
    <source>
        <dbReference type="ARBA" id="ARBA00023136"/>
    </source>
</evidence>
<keyword evidence="4 7" id="KW-0812">Transmembrane</keyword>
<keyword evidence="10" id="KW-1185">Reference proteome</keyword>
<feature type="transmembrane region" description="Helical" evidence="7">
    <location>
        <begin position="70"/>
        <end position="88"/>
    </location>
</feature>
<accession>A0A1C3Z6L3</accession>
<evidence type="ECO:0000256" key="7">
    <source>
        <dbReference type="SAM" id="Phobius"/>
    </source>
</evidence>
<proteinExistence type="predicted"/>
<keyword evidence="5 7" id="KW-1133">Transmembrane helix</keyword>
<dbReference type="SUPFAM" id="SSF53649">
    <property type="entry name" value="Alkaline phosphatase-like"/>
    <property type="match status" value="1"/>
</dbReference>
<dbReference type="OrthoDB" id="243547at2"/>
<gene>
    <name evidence="9" type="ORF">GA0061074_101330</name>
</gene>
<evidence type="ECO:0000256" key="1">
    <source>
        <dbReference type="ARBA" id="ARBA00004651"/>
    </source>
</evidence>
<dbReference type="STRING" id="1505725.GA0061074_101330"/>
<dbReference type="InterPro" id="IPR000917">
    <property type="entry name" value="Sulfatase_N"/>
</dbReference>
<evidence type="ECO:0000256" key="2">
    <source>
        <dbReference type="ARBA" id="ARBA00004936"/>
    </source>
</evidence>
<evidence type="ECO:0000256" key="5">
    <source>
        <dbReference type="ARBA" id="ARBA00022989"/>
    </source>
</evidence>
<dbReference type="PANTHER" id="PTHR47371">
    <property type="entry name" value="LIPOTEICHOIC ACID SYNTHASE"/>
    <property type="match status" value="1"/>
</dbReference>
<dbReference type="GO" id="GO:0005886">
    <property type="term" value="C:plasma membrane"/>
    <property type="evidence" value="ECO:0007669"/>
    <property type="project" value="UniProtKB-SubCell"/>
</dbReference>
<reference evidence="10" key="1">
    <citation type="submission" date="2016-08" db="EMBL/GenBank/DDBJ databases">
        <authorList>
            <person name="Varghese N."/>
            <person name="Submissions Spin"/>
        </authorList>
    </citation>
    <scope>NUCLEOTIDE SEQUENCE [LARGE SCALE GENOMIC DNA]</scope>
    <source>
        <strain evidence="10">R-53094</strain>
    </source>
</reference>
<dbReference type="PANTHER" id="PTHR47371:SF3">
    <property type="entry name" value="PHOSPHOGLYCEROL TRANSFERASE I"/>
    <property type="match status" value="1"/>
</dbReference>
<organism evidence="9 10">
    <name type="scientific">Weissella bombi</name>
    <dbReference type="NCBI Taxonomy" id="1505725"/>
    <lineage>
        <taxon>Bacteria</taxon>
        <taxon>Bacillati</taxon>
        <taxon>Bacillota</taxon>
        <taxon>Bacilli</taxon>
        <taxon>Lactobacillales</taxon>
        <taxon>Lactobacillaceae</taxon>
        <taxon>Weissella</taxon>
    </lineage>
</organism>
<dbReference type="EMBL" id="FMAO01000001">
    <property type="protein sequence ID" value="SCB77892.1"/>
    <property type="molecule type" value="Genomic_DNA"/>
</dbReference>
<comment type="subcellular location">
    <subcellularLocation>
        <location evidence="1">Cell membrane</location>
        <topology evidence="1">Multi-pass membrane protein</topology>
    </subcellularLocation>
</comment>
<evidence type="ECO:0000256" key="3">
    <source>
        <dbReference type="ARBA" id="ARBA00022475"/>
    </source>
</evidence>
<feature type="transmembrane region" description="Helical" evidence="7">
    <location>
        <begin position="185"/>
        <end position="204"/>
    </location>
</feature>
<dbReference type="CDD" id="cd16015">
    <property type="entry name" value="LTA_synthase"/>
    <property type="match status" value="1"/>
</dbReference>
<feature type="transmembrane region" description="Helical" evidence="7">
    <location>
        <begin position="21"/>
        <end position="42"/>
    </location>
</feature>
<feature type="domain" description="Sulfatase N-terminal" evidence="8">
    <location>
        <begin position="283"/>
        <end position="584"/>
    </location>
</feature>
<dbReference type="AlphaFoldDB" id="A0A1C3Z6L3"/>
<evidence type="ECO:0000313" key="9">
    <source>
        <dbReference type="EMBL" id="SCB77892.1"/>
    </source>
</evidence>
<comment type="pathway">
    <text evidence="2">Cell wall biogenesis; lipoteichoic acid biosynthesis.</text>
</comment>
<dbReference type="Proteomes" id="UP000199268">
    <property type="component" value="Unassembled WGS sequence"/>
</dbReference>
<protein>
    <submittedName>
        <fullName evidence="9">Phosphoglycerol transferase MdoB</fullName>
    </submittedName>
</protein>
<feature type="transmembrane region" description="Helical" evidence="7">
    <location>
        <begin position="95"/>
        <end position="113"/>
    </location>
</feature>
<dbReference type="Pfam" id="PF00884">
    <property type="entry name" value="Sulfatase"/>
    <property type="match status" value="1"/>
</dbReference>
<keyword evidence="3" id="KW-1003">Cell membrane</keyword>
<evidence type="ECO:0000256" key="4">
    <source>
        <dbReference type="ARBA" id="ARBA00022692"/>
    </source>
</evidence>
<dbReference type="RefSeq" id="WP_092461359.1">
    <property type="nucleotide sequence ID" value="NZ_BJEE01000002.1"/>
</dbReference>
<dbReference type="GO" id="GO:0016740">
    <property type="term" value="F:transferase activity"/>
    <property type="evidence" value="ECO:0007669"/>
    <property type="project" value="UniProtKB-KW"/>
</dbReference>
<feature type="transmembrane region" description="Helical" evidence="7">
    <location>
        <begin position="142"/>
        <end position="164"/>
    </location>
</feature>
<name>A0A1C3Z6L3_9LACO</name>
<dbReference type="InterPro" id="IPR050448">
    <property type="entry name" value="OpgB/LTA_synthase_biosynth"/>
</dbReference>
<evidence type="ECO:0000259" key="8">
    <source>
        <dbReference type="Pfam" id="PF00884"/>
    </source>
</evidence>
<keyword evidence="9" id="KW-0808">Transferase</keyword>